<comment type="caution">
    <text evidence="3">The sequence shown here is derived from an EMBL/GenBank/DDBJ whole genome shotgun (WGS) entry which is preliminary data.</text>
</comment>
<proteinExistence type="predicted"/>
<evidence type="ECO:0000313" key="3">
    <source>
        <dbReference type="EMBL" id="KAK9417374.1"/>
    </source>
</evidence>
<evidence type="ECO:0000259" key="2">
    <source>
        <dbReference type="Pfam" id="PF00326"/>
    </source>
</evidence>
<accession>A0ABR2USS2</accession>
<keyword evidence="4" id="KW-1185">Reference proteome</keyword>
<protein>
    <submittedName>
        <fullName evidence="3">Alpha/Beta hydrolase protein</fullName>
    </submittedName>
</protein>
<evidence type="ECO:0000313" key="4">
    <source>
        <dbReference type="Proteomes" id="UP001408356"/>
    </source>
</evidence>
<dbReference type="Proteomes" id="UP001408356">
    <property type="component" value="Unassembled WGS sequence"/>
</dbReference>
<dbReference type="PANTHER" id="PTHR22946:SF12">
    <property type="entry name" value="CONIDIAL PIGMENT BIOSYNTHESIS PROTEIN AYG1 (AFU_ORTHOLOGUE AFUA_2G17550)"/>
    <property type="match status" value="1"/>
</dbReference>
<dbReference type="Gene3D" id="1.20.1440.110">
    <property type="entry name" value="acylaminoacyl peptidase"/>
    <property type="match status" value="1"/>
</dbReference>
<dbReference type="Pfam" id="PF00326">
    <property type="entry name" value="Peptidase_S9"/>
    <property type="match status" value="1"/>
</dbReference>
<dbReference type="SUPFAM" id="SSF53474">
    <property type="entry name" value="alpha/beta-Hydrolases"/>
    <property type="match status" value="1"/>
</dbReference>
<reference evidence="3 4" key="1">
    <citation type="journal article" date="2024" name="J. Plant Pathol.">
        <title>Sequence and assembly of the genome of Seiridium unicorne, isolate CBS 538.82, causal agent of cypress canker disease.</title>
        <authorList>
            <person name="Scali E."/>
            <person name="Rocca G.D."/>
            <person name="Danti R."/>
            <person name="Garbelotto M."/>
            <person name="Barberini S."/>
            <person name="Baroncelli R."/>
            <person name="Emiliani G."/>
        </authorList>
    </citation>
    <scope>NUCLEOTIDE SEQUENCE [LARGE SCALE GENOMIC DNA]</scope>
    <source>
        <strain evidence="3 4">BM-138-508</strain>
    </source>
</reference>
<name>A0ABR2USS2_9PEZI</name>
<sequence>MSPVDKGVYVTKLKSFGGLESNESLPEKSNDDENENDEAKPIRWEDSTYWSNAQPSISMPSHSDETALQSDIKTLPEIFYVNIISVPSLQPSEQVPRSLSLIISNLYVFIMRLRQGLLFFGTQLCSHMVEAVSTYNGTENSSVPIYPLSSDNYFTFVLTETLALANGGGSATSEVLRLASQIVPGDFDGWFSEYDWMGDQMYSLAQRAKTSISKRGALFRAASYWRLSGFFLTGNASDPRLYEKWDLGLDAFSEAISLLPVPGENHTISGPEYSIPYYFYKASQCNEKLPTIVVGTGYDGPQQDVWHQLGQEATSRGYNFVTYEGPGQPTVRRHDNIGFMPNWWDVVTPIVDEISSRADVDMDKLAYIGVSFGGELAPRVASREHRFKAVISIDGLVDMQEAILSQLSEELFEAFESQNATLFDEAITYALSVPPRNTEFTWVTGQGLWSFNTTSYYAWLTQLGTFKVTQELVNNITTPYLFVAEGEDDSLARGQPLALVSLYENATHPLNTTYYRFPTNLGAGEHCQLGAEPQLAQEVYDWLYGIL</sequence>
<feature type="domain" description="Peptidase S9 prolyl oligopeptidase catalytic" evidence="2">
    <location>
        <begin position="351"/>
        <end position="429"/>
    </location>
</feature>
<keyword evidence="3" id="KW-0378">Hydrolase</keyword>
<dbReference type="InterPro" id="IPR029058">
    <property type="entry name" value="AB_hydrolase_fold"/>
</dbReference>
<dbReference type="Gene3D" id="3.40.50.1820">
    <property type="entry name" value="alpha/beta hydrolase"/>
    <property type="match status" value="1"/>
</dbReference>
<dbReference type="InterPro" id="IPR001375">
    <property type="entry name" value="Peptidase_S9_cat"/>
</dbReference>
<evidence type="ECO:0000256" key="1">
    <source>
        <dbReference type="SAM" id="MobiDB-lite"/>
    </source>
</evidence>
<dbReference type="PANTHER" id="PTHR22946">
    <property type="entry name" value="DIENELACTONE HYDROLASE DOMAIN-CONTAINING PROTEIN-RELATED"/>
    <property type="match status" value="1"/>
</dbReference>
<dbReference type="GO" id="GO:0016787">
    <property type="term" value="F:hydrolase activity"/>
    <property type="evidence" value="ECO:0007669"/>
    <property type="project" value="UniProtKB-KW"/>
</dbReference>
<gene>
    <name evidence="3" type="ORF">SUNI508_08954</name>
</gene>
<dbReference type="EMBL" id="JARVKF010000399">
    <property type="protein sequence ID" value="KAK9417374.1"/>
    <property type="molecule type" value="Genomic_DNA"/>
</dbReference>
<organism evidence="3 4">
    <name type="scientific">Seiridium unicorne</name>
    <dbReference type="NCBI Taxonomy" id="138068"/>
    <lineage>
        <taxon>Eukaryota</taxon>
        <taxon>Fungi</taxon>
        <taxon>Dikarya</taxon>
        <taxon>Ascomycota</taxon>
        <taxon>Pezizomycotina</taxon>
        <taxon>Sordariomycetes</taxon>
        <taxon>Xylariomycetidae</taxon>
        <taxon>Amphisphaeriales</taxon>
        <taxon>Sporocadaceae</taxon>
        <taxon>Seiridium</taxon>
    </lineage>
</organism>
<feature type="region of interest" description="Disordered" evidence="1">
    <location>
        <begin position="19"/>
        <end position="45"/>
    </location>
</feature>
<dbReference type="InterPro" id="IPR050261">
    <property type="entry name" value="FrsA_esterase"/>
</dbReference>
<feature type="compositionally biased region" description="Basic and acidic residues" evidence="1">
    <location>
        <begin position="25"/>
        <end position="45"/>
    </location>
</feature>